<evidence type="ECO:0000259" key="3">
    <source>
        <dbReference type="Pfam" id="PF07261"/>
    </source>
</evidence>
<dbReference type="Gene3D" id="1.10.10.630">
    <property type="entry name" value="DnaD domain-like"/>
    <property type="match status" value="1"/>
</dbReference>
<dbReference type="NCBIfam" id="TIGR01446">
    <property type="entry name" value="DnaD_dom"/>
    <property type="match status" value="1"/>
</dbReference>
<evidence type="ECO:0000313" key="5">
    <source>
        <dbReference type="EMBL" id="KRK77098.1"/>
    </source>
</evidence>
<feature type="domain" description="DnaB/C C-terminal" evidence="3">
    <location>
        <begin position="143"/>
        <end position="215"/>
    </location>
</feature>
<dbReference type="Gene3D" id="1.10.10.10">
    <property type="entry name" value="Winged helix-like DNA-binding domain superfamily/Winged helix DNA-binding domain"/>
    <property type="match status" value="1"/>
</dbReference>
<keyword evidence="6" id="KW-1185">Reference proteome</keyword>
<dbReference type="Pfam" id="PF21984">
    <property type="entry name" value="DnaD_N"/>
    <property type="match status" value="1"/>
</dbReference>
<dbReference type="AlphaFoldDB" id="A0A0R1KBH5"/>
<protein>
    <submittedName>
        <fullName evidence="5">Primosome component related protein</fullName>
    </submittedName>
</protein>
<organism evidence="5 6">
    <name type="scientific">Levilactobacillus namurensis DSM 19117</name>
    <dbReference type="NCBI Taxonomy" id="1423773"/>
    <lineage>
        <taxon>Bacteria</taxon>
        <taxon>Bacillati</taxon>
        <taxon>Bacillota</taxon>
        <taxon>Bacilli</taxon>
        <taxon>Lactobacillales</taxon>
        <taxon>Lactobacillaceae</taxon>
        <taxon>Levilactobacillus</taxon>
    </lineage>
</organism>
<dbReference type="STRING" id="1423773.FD30_GL000459"/>
<comment type="similarity">
    <text evidence="1">Belongs to the DnaB/DnaD family.</text>
</comment>
<dbReference type="InterPro" id="IPR053162">
    <property type="entry name" value="DnaD"/>
</dbReference>
<proteinExistence type="inferred from homology"/>
<evidence type="ECO:0000313" key="6">
    <source>
        <dbReference type="Proteomes" id="UP000051162"/>
    </source>
</evidence>
<dbReference type="PANTHER" id="PTHR37293">
    <property type="entry name" value="PHAGE REPLICATION PROTEIN-RELATED"/>
    <property type="match status" value="1"/>
</dbReference>
<evidence type="ECO:0000256" key="1">
    <source>
        <dbReference type="ARBA" id="ARBA00093462"/>
    </source>
</evidence>
<evidence type="ECO:0000256" key="2">
    <source>
        <dbReference type="SAM" id="MobiDB-lite"/>
    </source>
</evidence>
<dbReference type="Proteomes" id="UP000051162">
    <property type="component" value="Unassembled WGS sequence"/>
</dbReference>
<dbReference type="Pfam" id="PF07261">
    <property type="entry name" value="DnaB_2"/>
    <property type="match status" value="1"/>
</dbReference>
<reference evidence="5 6" key="1">
    <citation type="journal article" date="2015" name="Genome Announc.">
        <title>Expanding the biotechnology potential of lactobacilli through comparative genomics of 213 strains and associated genera.</title>
        <authorList>
            <person name="Sun Z."/>
            <person name="Harris H.M."/>
            <person name="McCann A."/>
            <person name="Guo C."/>
            <person name="Argimon S."/>
            <person name="Zhang W."/>
            <person name="Yang X."/>
            <person name="Jeffery I.B."/>
            <person name="Cooney J.C."/>
            <person name="Kagawa T.F."/>
            <person name="Liu W."/>
            <person name="Song Y."/>
            <person name="Salvetti E."/>
            <person name="Wrobel A."/>
            <person name="Rasinkangas P."/>
            <person name="Parkhill J."/>
            <person name="Rea M.C."/>
            <person name="O'Sullivan O."/>
            <person name="Ritari J."/>
            <person name="Douillard F.P."/>
            <person name="Paul Ross R."/>
            <person name="Yang R."/>
            <person name="Briner A.E."/>
            <person name="Felis G.E."/>
            <person name="de Vos W.M."/>
            <person name="Barrangou R."/>
            <person name="Klaenhammer T.R."/>
            <person name="Caufield P.W."/>
            <person name="Cui Y."/>
            <person name="Zhang H."/>
            <person name="O'Toole P.W."/>
        </authorList>
    </citation>
    <scope>NUCLEOTIDE SEQUENCE [LARGE SCALE GENOMIC DNA]</scope>
    <source>
        <strain evidence="5 6">DSM 19117</strain>
    </source>
</reference>
<comment type="caution">
    <text evidence="5">The sequence shown here is derived from an EMBL/GenBank/DDBJ whole genome shotgun (WGS) entry which is preliminary data.</text>
</comment>
<dbReference type="GeneID" id="84781582"/>
<dbReference type="PANTHER" id="PTHR37293:SF6">
    <property type="entry name" value="DNA REPLICATION PROTEIN DNAD"/>
    <property type="match status" value="1"/>
</dbReference>
<feature type="domain" description="DnaD N-terminal" evidence="4">
    <location>
        <begin position="17"/>
        <end position="109"/>
    </location>
</feature>
<sequence length="246" mass="28060">MDAFTQRYLQDGQTSVANYLLDHFREVGMTTDQLLVYLQLRREMDRGVQWPDADQVASRLGWTVQRVYQVLHELITQKLMAITTVTDGQGQKQDTYDFRLLAEKLSQLPVHEADTVATETATGTTTAKSTAVTEAKAARAAVFNHIEQEFGRPLSPIEMETINDWLEQDHYRPELIQLALKESVLNQVYNLKYLDRILLNWHKKHLTTAAQVQQAKAQQSERTTPPATGRSTDRPTPKLPIIKLTD</sequence>
<feature type="region of interest" description="Disordered" evidence="2">
    <location>
        <begin position="210"/>
        <end position="246"/>
    </location>
</feature>
<dbReference type="RefSeq" id="WP_056943658.1">
    <property type="nucleotide sequence ID" value="NZ_AZDT01000010.1"/>
</dbReference>
<accession>A0A0R1KBH5</accession>
<name>A0A0R1KBH5_9LACO</name>
<dbReference type="InterPro" id="IPR034829">
    <property type="entry name" value="DnaD-like_sf"/>
</dbReference>
<dbReference type="EMBL" id="AZDT01000010">
    <property type="protein sequence ID" value="KRK77098.1"/>
    <property type="molecule type" value="Genomic_DNA"/>
</dbReference>
<dbReference type="InterPro" id="IPR006343">
    <property type="entry name" value="DnaB/C_C"/>
</dbReference>
<dbReference type="SUPFAM" id="SSF158499">
    <property type="entry name" value="DnaD domain-like"/>
    <property type="match status" value="1"/>
</dbReference>
<dbReference type="OrthoDB" id="9770238at2"/>
<evidence type="ECO:0000259" key="4">
    <source>
        <dbReference type="Pfam" id="PF21984"/>
    </source>
</evidence>
<gene>
    <name evidence="5" type="ORF">FD30_GL000459</name>
</gene>
<feature type="compositionally biased region" description="Polar residues" evidence="2">
    <location>
        <begin position="220"/>
        <end position="230"/>
    </location>
</feature>
<dbReference type="InterPro" id="IPR036388">
    <property type="entry name" value="WH-like_DNA-bd_sf"/>
</dbReference>
<dbReference type="PATRIC" id="fig|1423773.3.peg.470"/>
<dbReference type="InterPro" id="IPR053843">
    <property type="entry name" value="DnaD_N"/>
</dbReference>